<evidence type="ECO:0000256" key="3">
    <source>
        <dbReference type="ARBA" id="ARBA00022964"/>
    </source>
</evidence>
<dbReference type="GO" id="GO:0046872">
    <property type="term" value="F:metal ion binding"/>
    <property type="evidence" value="ECO:0007669"/>
    <property type="project" value="UniProtKB-KW"/>
</dbReference>
<keyword evidence="5" id="KW-0408">Iron</keyword>
<keyword evidence="2" id="KW-0479">Metal-binding</keyword>
<dbReference type="RefSeq" id="XP_016265746.1">
    <property type="nucleotide sequence ID" value="XM_016404741.1"/>
</dbReference>
<protein>
    <recommendedName>
        <fullName evidence="7">TauD/TfdA-like domain-containing protein</fullName>
    </recommendedName>
</protein>
<dbReference type="OrthoDB" id="5818554at2759"/>
<dbReference type="STRING" id="215243.A0A0D2DSV7"/>
<dbReference type="GeneID" id="27355988"/>
<name>A0A0D2DSV7_9EURO</name>
<feature type="domain" description="TauD/TfdA-like" evidence="7">
    <location>
        <begin position="76"/>
        <end position="353"/>
    </location>
</feature>
<dbReference type="PANTHER" id="PTHR43779:SF3">
    <property type="entry name" value="(3R)-3-[(CARBOXYMETHYL)AMINO]FATTY ACID OXYGENASE_DECARBOXYLASE"/>
    <property type="match status" value="1"/>
</dbReference>
<evidence type="ECO:0000313" key="8">
    <source>
        <dbReference type="EMBL" id="KIW45530.1"/>
    </source>
</evidence>
<dbReference type="PANTHER" id="PTHR43779">
    <property type="entry name" value="DIOXYGENASE RV0097-RELATED"/>
    <property type="match status" value="1"/>
</dbReference>
<dbReference type="InterPro" id="IPR003819">
    <property type="entry name" value="TauD/TfdA-like"/>
</dbReference>
<dbReference type="HOGENOM" id="CLU_036005_2_0_1"/>
<dbReference type="InterPro" id="IPR042098">
    <property type="entry name" value="TauD-like_sf"/>
</dbReference>
<keyword evidence="9" id="KW-1185">Reference proteome</keyword>
<accession>A0A0D2DSV7</accession>
<dbReference type="Gene3D" id="3.60.130.10">
    <property type="entry name" value="Clavaminate synthase-like"/>
    <property type="match status" value="1"/>
</dbReference>
<organism evidence="8 9">
    <name type="scientific">Exophiala oligosperma</name>
    <dbReference type="NCBI Taxonomy" id="215243"/>
    <lineage>
        <taxon>Eukaryota</taxon>
        <taxon>Fungi</taxon>
        <taxon>Dikarya</taxon>
        <taxon>Ascomycota</taxon>
        <taxon>Pezizomycotina</taxon>
        <taxon>Eurotiomycetes</taxon>
        <taxon>Chaetothyriomycetidae</taxon>
        <taxon>Chaetothyriales</taxon>
        <taxon>Herpotrichiellaceae</taxon>
        <taxon>Exophiala</taxon>
    </lineage>
</organism>
<proteinExistence type="inferred from homology"/>
<dbReference type="GO" id="GO:0051213">
    <property type="term" value="F:dioxygenase activity"/>
    <property type="evidence" value="ECO:0007669"/>
    <property type="project" value="UniProtKB-KW"/>
</dbReference>
<evidence type="ECO:0000256" key="4">
    <source>
        <dbReference type="ARBA" id="ARBA00023002"/>
    </source>
</evidence>
<keyword evidence="3" id="KW-0223">Dioxygenase</keyword>
<evidence type="ECO:0000256" key="1">
    <source>
        <dbReference type="ARBA" id="ARBA00005896"/>
    </source>
</evidence>
<gene>
    <name evidence="8" type="ORF">PV06_03914</name>
</gene>
<feature type="region of interest" description="Disordered" evidence="6">
    <location>
        <begin position="21"/>
        <end position="49"/>
    </location>
</feature>
<comment type="similarity">
    <text evidence="1">Belongs to the TfdA dioxygenase family.</text>
</comment>
<evidence type="ECO:0000256" key="6">
    <source>
        <dbReference type="SAM" id="MobiDB-lite"/>
    </source>
</evidence>
<evidence type="ECO:0000313" key="9">
    <source>
        <dbReference type="Proteomes" id="UP000053342"/>
    </source>
</evidence>
<dbReference type="Proteomes" id="UP000053342">
    <property type="component" value="Unassembled WGS sequence"/>
</dbReference>
<dbReference type="EMBL" id="KN847334">
    <property type="protein sequence ID" value="KIW45530.1"/>
    <property type="molecule type" value="Genomic_DNA"/>
</dbReference>
<dbReference type="AlphaFoldDB" id="A0A0D2DSV7"/>
<evidence type="ECO:0000259" key="7">
    <source>
        <dbReference type="Pfam" id="PF02668"/>
    </source>
</evidence>
<dbReference type="SUPFAM" id="SSF51197">
    <property type="entry name" value="Clavaminate synthase-like"/>
    <property type="match status" value="1"/>
</dbReference>
<sequence>MSTFTETNIYSMPRVYANTCPEAESSSSSSLMLRLEGSGEKPRSEVVHDSSKSYRKGSLTITPVLHPCTESSTRSTSFGAQVDGIDWSRPIPEDIIAQLIEIQDEYAVLIFRKTGLDNNRHVAFSQQLGQKLEINPFFYGRENDRIGDPFLWDVSNINRDGSIVQPNSRRWHHSLGNALWHTDSSYHQERSKYSLLLSHGTPARGGSWTHFADTRQAYEDLPQAVKGMLDDLVVEHDLWHSRRLGSPTIFKEPLPQERATKPPAYHRLVQQAPAQGRKALYIAAHAKLIVGWSYEDSQKLIWKLIDWCTQPKYVFSMEWLDGGDMVWWDNRQSMHRANPYTASMTARDVRRATIIDDGPFAWGVMDQEVAAAKQKAEKISMGQLDFPQNP</sequence>
<evidence type="ECO:0000256" key="2">
    <source>
        <dbReference type="ARBA" id="ARBA00022723"/>
    </source>
</evidence>
<dbReference type="Pfam" id="PF02668">
    <property type="entry name" value="TauD"/>
    <property type="match status" value="1"/>
</dbReference>
<dbReference type="VEuPathDB" id="FungiDB:PV06_03914"/>
<keyword evidence="4" id="KW-0560">Oxidoreductase</keyword>
<feature type="compositionally biased region" description="Basic and acidic residues" evidence="6">
    <location>
        <begin position="37"/>
        <end position="49"/>
    </location>
</feature>
<dbReference type="InterPro" id="IPR051178">
    <property type="entry name" value="TfdA_dioxygenase"/>
</dbReference>
<reference evidence="8 9" key="1">
    <citation type="submission" date="2015-01" db="EMBL/GenBank/DDBJ databases">
        <title>The Genome Sequence of Exophiala oligosperma CBS72588.</title>
        <authorList>
            <consortium name="The Broad Institute Genomics Platform"/>
            <person name="Cuomo C."/>
            <person name="de Hoog S."/>
            <person name="Gorbushina A."/>
            <person name="Stielow B."/>
            <person name="Teixiera M."/>
            <person name="Abouelleil A."/>
            <person name="Chapman S.B."/>
            <person name="Priest M."/>
            <person name="Young S.K."/>
            <person name="Wortman J."/>
            <person name="Nusbaum C."/>
            <person name="Birren B."/>
        </authorList>
    </citation>
    <scope>NUCLEOTIDE SEQUENCE [LARGE SCALE GENOMIC DNA]</scope>
    <source>
        <strain evidence="8 9">CBS 72588</strain>
    </source>
</reference>
<evidence type="ECO:0000256" key="5">
    <source>
        <dbReference type="ARBA" id="ARBA00023004"/>
    </source>
</evidence>